<feature type="compositionally biased region" description="Low complexity" evidence="7">
    <location>
        <begin position="446"/>
        <end position="457"/>
    </location>
</feature>
<feature type="compositionally biased region" description="Pro residues" evidence="7">
    <location>
        <begin position="1"/>
        <end position="10"/>
    </location>
</feature>
<dbReference type="Gene3D" id="3.40.50.410">
    <property type="entry name" value="von Willebrand factor, type A domain"/>
    <property type="match status" value="1"/>
</dbReference>
<evidence type="ECO:0000256" key="7">
    <source>
        <dbReference type="SAM" id="MobiDB-lite"/>
    </source>
</evidence>
<feature type="domain" description="Zinc finger Sec23/Sec24-type" evidence="9">
    <location>
        <begin position="592"/>
        <end position="630"/>
    </location>
</feature>
<evidence type="ECO:0000259" key="8">
    <source>
        <dbReference type="Pfam" id="PF00626"/>
    </source>
</evidence>
<organism evidence="13 14">
    <name type="scientific">Bombyx mandarina</name>
    <name type="common">Wild silk moth</name>
    <name type="synonym">Wild silkworm</name>
    <dbReference type="NCBI Taxonomy" id="7092"/>
    <lineage>
        <taxon>Eukaryota</taxon>
        <taxon>Metazoa</taxon>
        <taxon>Ecdysozoa</taxon>
        <taxon>Arthropoda</taxon>
        <taxon>Hexapoda</taxon>
        <taxon>Insecta</taxon>
        <taxon>Pterygota</taxon>
        <taxon>Neoptera</taxon>
        <taxon>Endopterygota</taxon>
        <taxon>Lepidoptera</taxon>
        <taxon>Glossata</taxon>
        <taxon>Ditrysia</taxon>
        <taxon>Bombycoidea</taxon>
        <taxon>Bombycidae</taxon>
        <taxon>Bombycinae</taxon>
        <taxon>Bombyx</taxon>
    </lineage>
</organism>
<feature type="compositionally biased region" description="Polar residues" evidence="7">
    <location>
        <begin position="24"/>
        <end position="38"/>
    </location>
</feature>
<evidence type="ECO:0000256" key="1">
    <source>
        <dbReference type="ARBA" id="ARBA00004299"/>
    </source>
</evidence>
<dbReference type="InterPro" id="IPR029006">
    <property type="entry name" value="ADF-H/Gelsolin-like_dom_sf"/>
</dbReference>
<dbReference type="InterPro" id="IPR006900">
    <property type="entry name" value="Sec23/24_helical_dom"/>
</dbReference>
<dbReference type="PANTHER" id="PTHR13803:SF4">
    <property type="entry name" value="SECRETORY 24CD, ISOFORM C"/>
    <property type="match status" value="1"/>
</dbReference>
<dbReference type="Pfam" id="PF04810">
    <property type="entry name" value="zf-Sec23_Sec24"/>
    <property type="match status" value="1"/>
</dbReference>
<dbReference type="InterPro" id="IPR036175">
    <property type="entry name" value="Sec23/24_helical_dom_sf"/>
</dbReference>
<dbReference type="Pfam" id="PF08033">
    <property type="entry name" value="Sec23_BS"/>
    <property type="match status" value="1"/>
</dbReference>
<dbReference type="SUPFAM" id="SSF53300">
    <property type="entry name" value="vWA-like"/>
    <property type="match status" value="1"/>
</dbReference>
<feature type="compositionally biased region" description="Pro residues" evidence="7">
    <location>
        <begin position="377"/>
        <end position="386"/>
    </location>
</feature>
<keyword evidence="5" id="KW-0653">Protein transport</keyword>
<dbReference type="GO" id="GO:0090110">
    <property type="term" value="P:COPII-coated vesicle cargo loading"/>
    <property type="evidence" value="ECO:0007669"/>
    <property type="project" value="TreeGrafter"/>
</dbReference>
<dbReference type="InterPro" id="IPR050550">
    <property type="entry name" value="SEC23_SEC24_subfamily"/>
</dbReference>
<accession>A0A6J2KHM5</accession>
<feature type="compositionally biased region" description="Polar residues" evidence="7">
    <location>
        <begin position="55"/>
        <end position="67"/>
    </location>
</feature>
<feature type="domain" description="Gelsolin-like" evidence="8">
    <location>
        <begin position="1133"/>
        <end position="1196"/>
    </location>
</feature>
<feature type="compositionally biased region" description="Pro residues" evidence="7">
    <location>
        <begin position="72"/>
        <end position="83"/>
    </location>
</feature>
<feature type="region of interest" description="Disordered" evidence="7">
    <location>
        <begin position="1"/>
        <end position="494"/>
    </location>
</feature>
<feature type="compositionally biased region" description="Low complexity" evidence="7">
    <location>
        <begin position="387"/>
        <end position="403"/>
    </location>
</feature>
<dbReference type="GO" id="GO:0008270">
    <property type="term" value="F:zinc ion binding"/>
    <property type="evidence" value="ECO:0007669"/>
    <property type="project" value="InterPro"/>
</dbReference>
<comment type="subcellular location">
    <subcellularLocation>
        <location evidence="1">Cytoplasmic vesicle</location>
        <location evidence="1">COPII-coated vesicle membrane</location>
        <topology evidence="1">Peripheral membrane protein</topology>
        <orientation evidence="1">Cytoplasmic side</orientation>
    </subcellularLocation>
    <subcellularLocation>
        <location evidence="2">Endoplasmic reticulum membrane</location>
        <topology evidence="2">Peripheral membrane protein</topology>
        <orientation evidence="2">Cytoplasmic side</orientation>
    </subcellularLocation>
</comment>
<dbReference type="OrthoDB" id="49016at2759"/>
<name>A0A6J2KHM5_BOMMA</name>
<dbReference type="Proteomes" id="UP000504629">
    <property type="component" value="Unplaced"/>
</dbReference>
<feature type="domain" description="Sec23/Sec24 beta-sandwich" evidence="12">
    <location>
        <begin position="916"/>
        <end position="998"/>
    </location>
</feature>
<dbReference type="SUPFAM" id="SSF82754">
    <property type="entry name" value="C-terminal, gelsolin-like domain of Sec23/24"/>
    <property type="match status" value="1"/>
</dbReference>
<dbReference type="SUPFAM" id="SSF81811">
    <property type="entry name" value="Helical domain of Sec23/24"/>
    <property type="match status" value="1"/>
</dbReference>
<dbReference type="CTD" id="33409"/>
<feature type="compositionally biased region" description="Polar residues" evidence="7">
    <location>
        <begin position="111"/>
        <end position="121"/>
    </location>
</feature>
<comment type="similarity">
    <text evidence="3">Belongs to the SEC23/SEC24 family. SEC24 subfamily.</text>
</comment>
<dbReference type="GO" id="GO:0000149">
    <property type="term" value="F:SNARE binding"/>
    <property type="evidence" value="ECO:0007669"/>
    <property type="project" value="TreeGrafter"/>
</dbReference>
<feature type="domain" description="Sec23/Sec24 trunk" evidence="10">
    <location>
        <begin position="667"/>
        <end position="909"/>
    </location>
</feature>
<evidence type="ECO:0000259" key="11">
    <source>
        <dbReference type="Pfam" id="PF04815"/>
    </source>
</evidence>
<evidence type="ECO:0000259" key="9">
    <source>
        <dbReference type="Pfam" id="PF04810"/>
    </source>
</evidence>
<dbReference type="GO" id="GO:0070971">
    <property type="term" value="C:endoplasmic reticulum exit site"/>
    <property type="evidence" value="ECO:0007669"/>
    <property type="project" value="TreeGrafter"/>
</dbReference>
<feature type="compositionally biased region" description="Low complexity" evidence="7">
    <location>
        <begin position="193"/>
        <end position="209"/>
    </location>
</feature>
<feature type="compositionally biased region" description="Polar residues" evidence="7">
    <location>
        <begin position="246"/>
        <end position="256"/>
    </location>
</feature>
<dbReference type="GO" id="GO:0006886">
    <property type="term" value="P:intracellular protein transport"/>
    <property type="evidence" value="ECO:0007669"/>
    <property type="project" value="InterPro"/>
</dbReference>
<dbReference type="Gene3D" id="2.60.40.1670">
    <property type="entry name" value="beta-sandwich domain of Sec23/24"/>
    <property type="match status" value="1"/>
</dbReference>
<evidence type="ECO:0000256" key="2">
    <source>
        <dbReference type="ARBA" id="ARBA00004397"/>
    </source>
</evidence>
<dbReference type="Pfam" id="PF04811">
    <property type="entry name" value="Sec23_trunk"/>
    <property type="match status" value="1"/>
</dbReference>
<evidence type="ECO:0000256" key="5">
    <source>
        <dbReference type="ARBA" id="ARBA00022927"/>
    </source>
</evidence>
<dbReference type="InterPro" id="IPR006896">
    <property type="entry name" value="Sec23/24_trunk_dom"/>
</dbReference>
<dbReference type="Gene3D" id="3.40.20.10">
    <property type="entry name" value="Severin"/>
    <property type="match status" value="1"/>
</dbReference>
<proteinExistence type="inferred from homology"/>
<dbReference type="KEGG" id="bman:114251696"/>
<feature type="compositionally biased region" description="Low complexity" evidence="7">
    <location>
        <begin position="470"/>
        <end position="483"/>
    </location>
</feature>
<dbReference type="InterPro" id="IPR036174">
    <property type="entry name" value="Znf_Sec23_Sec24_sf"/>
</dbReference>
<dbReference type="PANTHER" id="PTHR13803">
    <property type="entry name" value="SEC24-RELATED PROTEIN"/>
    <property type="match status" value="1"/>
</dbReference>
<dbReference type="RefSeq" id="XP_028041851.1">
    <property type="nucleotide sequence ID" value="XM_028186050.1"/>
</dbReference>
<dbReference type="GO" id="GO:0030127">
    <property type="term" value="C:COPII vesicle coat"/>
    <property type="evidence" value="ECO:0007669"/>
    <property type="project" value="InterPro"/>
</dbReference>
<evidence type="ECO:0000256" key="3">
    <source>
        <dbReference type="ARBA" id="ARBA00008334"/>
    </source>
</evidence>
<dbReference type="GeneID" id="114251696"/>
<dbReference type="InterPro" id="IPR036465">
    <property type="entry name" value="vWFA_dom_sf"/>
</dbReference>
<dbReference type="GO" id="GO:0005789">
    <property type="term" value="C:endoplasmic reticulum membrane"/>
    <property type="evidence" value="ECO:0007669"/>
    <property type="project" value="UniProtKB-SubCell"/>
</dbReference>
<dbReference type="InterPro" id="IPR007123">
    <property type="entry name" value="Gelsolin-like_dom"/>
</dbReference>
<keyword evidence="6" id="KW-0968">Cytoplasmic vesicle</keyword>
<evidence type="ECO:0000313" key="14">
    <source>
        <dbReference type="RefSeq" id="XP_028041851.1"/>
    </source>
</evidence>
<keyword evidence="4" id="KW-0813">Transport</keyword>
<dbReference type="SUPFAM" id="SSF81995">
    <property type="entry name" value="beta-sandwich domain of Sec23/24"/>
    <property type="match status" value="1"/>
</dbReference>
<feature type="domain" description="Sec23/Sec24 helical" evidence="11">
    <location>
        <begin position="1011"/>
        <end position="1111"/>
    </location>
</feature>
<dbReference type="AlphaFoldDB" id="A0A6J2KHM5"/>
<dbReference type="InterPro" id="IPR012990">
    <property type="entry name" value="Beta-sandwich_Sec23_24"/>
</dbReference>
<evidence type="ECO:0000259" key="12">
    <source>
        <dbReference type="Pfam" id="PF08033"/>
    </source>
</evidence>
<dbReference type="SUPFAM" id="SSF82919">
    <property type="entry name" value="Zn-finger domain of Sec23/24"/>
    <property type="match status" value="1"/>
</dbReference>
<dbReference type="Pfam" id="PF04815">
    <property type="entry name" value="Sec23_helical"/>
    <property type="match status" value="1"/>
</dbReference>
<evidence type="ECO:0000313" key="13">
    <source>
        <dbReference type="Proteomes" id="UP000504629"/>
    </source>
</evidence>
<feature type="compositionally biased region" description="Low complexity" evidence="7">
    <location>
        <begin position="282"/>
        <end position="315"/>
    </location>
</feature>
<dbReference type="Gene3D" id="1.20.120.730">
    <property type="entry name" value="Sec23/Sec24 helical domain"/>
    <property type="match status" value="1"/>
</dbReference>
<feature type="compositionally biased region" description="Low complexity" evidence="7">
    <location>
        <begin position="352"/>
        <end position="362"/>
    </location>
</feature>
<keyword evidence="13" id="KW-1185">Reference proteome</keyword>
<evidence type="ECO:0000256" key="6">
    <source>
        <dbReference type="ARBA" id="ARBA00023329"/>
    </source>
</evidence>
<dbReference type="InterPro" id="IPR006895">
    <property type="entry name" value="Znf_Sec23_Sec24"/>
</dbReference>
<evidence type="ECO:0000256" key="4">
    <source>
        <dbReference type="ARBA" id="ARBA00022448"/>
    </source>
</evidence>
<protein>
    <submittedName>
        <fullName evidence="14">Protein transport protein Sec24C isoform X1</fullName>
    </submittedName>
</protein>
<feature type="compositionally biased region" description="Pro residues" evidence="7">
    <location>
        <begin position="458"/>
        <end position="469"/>
    </location>
</feature>
<gene>
    <name evidence="14" type="primary">LOC114251696</name>
</gene>
<dbReference type="FunFam" id="3.40.50.410:FF:000020">
    <property type="entry name" value="protein transport protein Sec24D isoform X1"/>
    <property type="match status" value="1"/>
</dbReference>
<sequence length="1260" mass="135579">MMNPQYPPPGQNNNAPNNPIYPPSSQEYNGVQNANIYSQMPAGPQKQFDQDMAQKMQNMNINGSQGFNIPPTQLPPGQAPPNFGPGQGQRPAPMPIRPPAGGQFPPMTGQRPPSATGQALTAQEGFETQRPPSQPMPPMSQPLGISGQMPPHSKGGFPYQPIPVRPGMPPNQPTAGMVAQPGAAPQPGPGMQGPPQSQSSSIPTGIPQSRAGPIPGQPGLNPQSLGPQSGPGQGAPPHPGQMPRQGLSQPGQSSLGPQHGLPPTSQGLPLQPGMSPQPPQLGPGLQQQTGQRQPPHLGQQGTPTSQPSFPQQPGQIPSHPGQAGFLSQPGPPGLPAQPVQAGQPQPGPPGLPTQGLPSQPSHPGLPPQPSQGLLPQPGLPPQPGFPQQPGFGPQGPYQQMPGMPHMPPPLAQQRQFPNAPAQPGYGAPPGPPTSAAFPGMPPLPPQGHGQQYQGQPSGYPPQYQPPFPAQQPSYPGQQYQPPQKTLDPDQMPSPIEVMLDDQQNRGGVFVTNGKGLVPPLVTTDFIVDDKGNASPRYIRSSMYTVPVTADLLKQTAMPFCLVVSPMAETVGQELEPPLLDFAALTGSPGMGPVRCCRCKAYMCPNMKFVDAGRHFKCAFCKATTEVPMEYTQYVNSMQQYGRVPAEMALGAYEIVATTEYCRNNTLPKPPATVFVLDVSYNAVKSGLVDAFCENILDIIRELPKDEQGKSYTRVGFITYSSTVHFYNIKGSLGQAQMLSVGDVGDMFVPILEGFLERVEDSGSVLASLLEQIPAMFRENKETETVMLPAVQAGLEALKAADTAGQLFVFHTTLPTYNAPGKLVNREDRKLLGTDKEKQILGPQNTAYNELGAVCSAAGVAVQLFACNNAYIDAATVGQLPRLTGGQLYKYTYFTAECDGARLLRDVRRALRRPAAHDAVMRLRTSTGVRPTDFYGHFFMSNTTDVELAVMDADKAVGIEVKHDDKLTAEEGVYVQAALLYTHRSGQRRLRVLNLALSVAHQLADVYRSMELDTCINFLTKQAVWAVREAGGRAARQALGARCARSLAAYRRHCASPSAAGQLVLPESMKLLPLYTCCLLRSDALAGGPDITCDDRSCAMYRALTADVATSVVYTYPRLLPLHKLADSPDAKLTPLRASIDKMNEFGVYLLENGVHMLLWVGSQAPAEFVRDVFGVSSPQQIEPTVCELPVLDTPISRAVRAQIEHARDARRLCMRLLVVHQYDKKEVELRKMLVEDRGVNGAESYTEYLLATHKQVQKMI</sequence>
<evidence type="ECO:0000259" key="10">
    <source>
        <dbReference type="Pfam" id="PF04811"/>
    </source>
</evidence>
<dbReference type="InterPro" id="IPR036180">
    <property type="entry name" value="Gelsolin-like_dom_sf"/>
</dbReference>
<dbReference type="Gene3D" id="2.30.30.380">
    <property type="entry name" value="Zn-finger domain of Sec23/24"/>
    <property type="match status" value="1"/>
</dbReference>
<dbReference type="Pfam" id="PF00626">
    <property type="entry name" value="Gelsolin"/>
    <property type="match status" value="1"/>
</dbReference>
<feature type="compositionally biased region" description="Pro residues" evidence="7">
    <location>
        <begin position="160"/>
        <end position="172"/>
    </location>
</feature>
<reference evidence="14" key="1">
    <citation type="submission" date="2025-08" db="UniProtKB">
        <authorList>
            <consortium name="RefSeq"/>
        </authorList>
    </citation>
    <scope>IDENTIFICATION</scope>
    <source>
        <tissue evidence="14">Silk gland</tissue>
    </source>
</reference>